<comment type="similarity">
    <text evidence="2">Belongs to the ABC transporter superfamily.</text>
</comment>
<feature type="region of interest" description="Disordered" evidence="8">
    <location>
        <begin position="331"/>
        <end position="351"/>
    </location>
</feature>
<evidence type="ECO:0000256" key="4">
    <source>
        <dbReference type="ARBA" id="ARBA00022475"/>
    </source>
</evidence>
<feature type="compositionally biased region" description="Polar residues" evidence="8">
    <location>
        <begin position="337"/>
        <end position="351"/>
    </location>
</feature>
<dbReference type="Pfam" id="PF00005">
    <property type="entry name" value="ABC_tran"/>
    <property type="match status" value="1"/>
</dbReference>
<keyword evidence="5" id="KW-0547">Nucleotide-binding</keyword>
<comment type="subcellular location">
    <subcellularLocation>
        <location evidence="1">Cell inner membrane</location>
        <topology evidence="1">Peripheral membrane protein</topology>
    </subcellularLocation>
</comment>
<keyword evidence="4" id="KW-1003">Cell membrane</keyword>
<name>A0AAP2CTD2_9RHOB</name>
<dbReference type="FunFam" id="3.40.50.300:FF:000016">
    <property type="entry name" value="Oligopeptide ABC transporter ATP-binding component"/>
    <property type="match status" value="1"/>
</dbReference>
<evidence type="ECO:0000256" key="1">
    <source>
        <dbReference type="ARBA" id="ARBA00004417"/>
    </source>
</evidence>
<dbReference type="GO" id="GO:0015833">
    <property type="term" value="P:peptide transport"/>
    <property type="evidence" value="ECO:0007669"/>
    <property type="project" value="InterPro"/>
</dbReference>
<dbReference type="GO" id="GO:0005524">
    <property type="term" value="F:ATP binding"/>
    <property type="evidence" value="ECO:0007669"/>
    <property type="project" value="UniProtKB-KW"/>
</dbReference>
<evidence type="ECO:0000313" key="10">
    <source>
        <dbReference type="EMBL" id="MBT0958922.1"/>
    </source>
</evidence>
<dbReference type="InterPro" id="IPR003593">
    <property type="entry name" value="AAA+_ATPase"/>
</dbReference>
<dbReference type="CDD" id="cd03257">
    <property type="entry name" value="ABC_NikE_OppD_transporters"/>
    <property type="match status" value="1"/>
</dbReference>
<protein>
    <submittedName>
        <fullName evidence="10">ABC transporter ATP-binding protein</fullName>
    </submittedName>
</protein>
<organism evidence="10 11">
    <name type="scientific">Harenicola maris</name>
    <dbReference type="NCBI Taxonomy" id="2841044"/>
    <lineage>
        <taxon>Bacteria</taxon>
        <taxon>Pseudomonadati</taxon>
        <taxon>Pseudomonadota</taxon>
        <taxon>Alphaproteobacteria</taxon>
        <taxon>Rhodobacterales</taxon>
        <taxon>Paracoccaceae</taxon>
        <taxon>Harenicola</taxon>
    </lineage>
</organism>
<keyword evidence="11" id="KW-1185">Reference proteome</keyword>
<dbReference type="InterPro" id="IPR013563">
    <property type="entry name" value="Oligopep_ABC_C"/>
</dbReference>
<dbReference type="Gene3D" id="3.40.50.300">
    <property type="entry name" value="P-loop containing nucleotide triphosphate hydrolases"/>
    <property type="match status" value="1"/>
</dbReference>
<reference evidence="10 11" key="1">
    <citation type="journal article" date="2021" name="Arch. Microbiol.">
        <title>Harenicola maris gen. nov., sp. nov. isolated from the Sea of Japan shallow sediments.</title>
        <authorList>
            <person name="Romanenko L.A."/>
            <person name="Kurilenko V.V."/>
            <person name="Chernysheva N.Y."/>
            <person name="Tekutyeva L.A."/>
            <person name="Velansky P.V."/>
            <person name="Svetashev V.I."/>
            <person name="Isaeva M.P."/>
        </authorList>
    </citation>
    <scope>NUCLEOTIDE SEQUENCE [LARGE SCALE GENOMIC DNA]</scope>
    <source>
        <strain evidence="10 11">KMM 3653</strain>
    </source>
</reference>
<dbReference type="GO" id="GO:0005886">
    <property type="term" value="C:plasma membrane"/>
    <property type="evidence" value="ECO:0007669"/>
    <property type="project" value="UniProtKB-SubCell"/>
</dbReference>
<evidence type="ECO:0000313" key="11">
    <source>
        <dbReference type="Proteomes" id="UP001315686"/>
    </source>
</evidence>
<proteinExistence type="inferred from homology"/>
<accession>A0AAP2CTD2</accession>
<evidence type="ECO:0000256" key="6">
    <source>
        <dbReference type="ARBA" id="ARBA00022840"/>
    </source>
</evidence>
<dbReference type="GO" id="GO:0016887">
    <property type="term" value="F:ATP hydrolysis activity"/>
    <property type="evidence" value="ECO:0007669"/>
    <property type="project" value="InterPro"/>
</dbReference>
<evidence type="ECO:0000256" key="8">
    <source>
        <dbReference type="SAM" id="MobiDB-lite"/>
    </source>
</evidence>
<gene>
    <name evidence="10" type="ORF">IV417_16165</name>
</gene>
<feature type="domain" description="ABC transporter" evidence="9">
    <location>
        <begin position="12"/>
        <end position="265"/>
    </location>
</feature>
<dbReference type="Proteomes" id="UP001315686">
    <property type="component" value="Unassembled WGS sequence"/>
</dbReference>
<dbReference type="PROSITE" id="PS00211">
    <property type="entry name" value="ABC_TRANSPORTER_1"/>
    <property type="match status" value="1"/>
</dbReference>
<dbReference type="InterPro" id="IPR017871">
    <property type="entry name" value="ABC_transporter-like_CS"/>
</dbReference>
<keyword evidence="6 10" id="KW-0067">ATP-binding</keyword>
<evidence type="ECO:0000259" key="9">
    <source>
        <dbReference type="PROSITE" id="PS50893"/>
    </source>
</evidence>
<dbReference type="PANTHER" id="PTHR43297">
    <property type="entry name" value="OLIGOPEPTIDE TRANSPORT ATP-BINDING PROTEIN APPD"/>
    <property type="match status" value="1"/>
</dbReference>
<dbReference type="InterPro" id="IPR050388">
    <property type="entry name" value="ABC_Ni/Peptide_Import"/>
</dbReference>
<dbReference type="AlphaFoldDB" id="A0AAP2CTD2"/>
<comment type="caution">
    <text evidence="10">The sequence shown here is derived from an EMBL/GenBank/DDBJ whole genome shotgun (WGS) entry which is preliminary data.</text>
</comment>
<evidence type="ECO:0000256" key="3">
    <source>
        <dbReference type="ARBA" id="ARBA00022448"/>
    </source>
</evidence>
<dbReference type="InterPro" id="IPR003439">
    <property type="entry name" value="ABC_transporter-like_ATP-bd"/>
</dbReference>
<dbReference type="SUPFAM" id="SSF52540">
    <property type="entry name" value="P-loop containing nucleoside triphosphate hydrolases"/>
    <property type="match status" value="1"/>
</dbReference>
<dbReference type="PANTHER" id="PTHR43297:SF2">
    <property type="entry name" value="DIPEPTIDE TRANSPORT ATP-BINDING PROTEIN DPPD"/>
    <property type="match status" value="1"/>
</dbReference>
<keyword evidence="3" id="KW-0813">Transport</keyword>
<dbReference type="InterPro" id="IPR027417">
    <property type="entry name" value="P-loop_NTPase"/>
</dbReference>
<sequence>MKQANTGTAQTVPLLDIRGLRTEFRSDHGTVRVLNDVSLSVSSGEVLGLVGESGSGKSVTALSLLGLVPRPGRVTQGQVLLNGRDLMTMDERALSDLRGREVGLVLQDAMTAMNPVLTIGQQICETLRRHLGLGRAQARRRAIDLLDRVGIPDPGRRVDDYPHQFSGGMRQRAMIAMALSCEPKLLIADEPTTALDVTIQAQVLDLLRSLKEEMGMSLIMITHDLGIIAGLADRVAVMYAGNIVEAGPVRQVFKAPVHPYTQGLLASIPSITDTTKSDLQAITGLPPDLAALPQGCAFAPRCPQRHTRCETDRPHLIHHTAQSAAACWLVDPPSDRAPNSTSQTTEPVRNR</sequence>
<dbReference type="NCBIfam" id="TIGR01727">
    <property type="entry name" value="oligo_HPY"/>
    <property type="match status" value="1"/>
</dbReference>
<evidence type="ECO:0000256" key="2">
    <source>
        <dbReference type="ARBA" id="ARBA00005417"/>
    </source>
</evidence>
<evidence type="ECO:0000256" key="7">
    <source>
        <dbReference type="ARBA" id="ARBA00023136"/>
    </source>
</evidence>
<dbReference type="GO" id="GO:0055085">
    <property type="term" value="P:transmembrane transport"/>
    <property type="evidence" value="ECO:0007669"/>
    <property type="project" value="UniProtKB-ARBA"/>
</dbReference>
<dbReference type="PROSITE" id="PS50893">
    <property type="entry name" value="ABC_TRANSPORTER_2"/>
    <property type="match status" value="1"/>
</dbReference>
<dbReference type="RefSeq" id="WP_327795136.1">
    <property type="nucleotide sequence ID" value="NZ_JADQAZ010000003.1"/>
</dbReference>
<dbReference type="EMBL" id="JADQAZ010000003">
    <property type="protein sequence ID" value="MBT0958922.1"/>
    <property type="molecule type" value="Genomic_DNA"/>
</dbReference>
<keyword evidence="7" id="KW-0472">Membrane</keyword>
<evidence type="ECO:0000256" key="5">
    <source>
        <dbReference type="ARBA" id="ARBA00022741"/>
    </source>
</evidence>
<dbReference type="SMART" id="SM00382">
    <property type="entry name" value="AAA"/>
    <property type="match status" value="1"/>
</dbReference>
<dbReference type="Pfam" id="PF08352">
    <property type="entry name" value="oligo_HPY"/>
    <property type="match status" value="1"/>
</dbReference>